<feature type="region of interest" description="Disordered" evidence="1">
    <location>
        <begin position="88"/>
        <end position="162"/>
    </location>
</feature>
<dbReference type="STRING" id="78410.A0A0P7B7P0"/>
<feature type="compositionally biased region" description="Polar residues" evidence="1">
    <location>
        <begin position="97"/>
        <end position="152"/>
    </location>
</feature>
<evidence type="ECO:0000313" key="3">
    <source>
        <dbReference type="EMBL" id="KPM36414.1"/>
    </source>
</evidence>
<evidence type="ECO:0000259" key="2">
    <source>
        <dbReference type="PROSITE" id="PS50181"/>
    </source>
</evidence>
<dbReference type="OrthoDB" id="3219396at2759"/>
<dbReference type="InterPro" id="IPR036047">
    <property type="entry name" value="F-box-like_dom_sf"/>
</dbReference>
<dbReference type="InterPro" id="IPR001810">
    <property type="entry name" value="F-box_dom"/>
</dbReference>
<proteinExistence type="predicted"/>
<reference evidence="3 4" key="1">
    <citation type="submission" date="2015-09" db="EMBL/GenBank/DDBJ databases">
        <title>Draft genome of a European isolate of the apple canker pathogen Neonectria ditissima.</title>
        <authorList>
            <person name="Gomez-Cortecero A."/>
            <person name="Harrison R.J."/>
            <person name="Armitage A.D."/>
        </authorList>
    </citation>
    <scope>NUCLEOTIDE SEQUENCE [LARGE SCALE GENOMIC DNA]</scope>
    <source>
        <strain evidence="3 4">R09/05</strain>
    </source>
</reference>
<dbReference type="Proteomes" id="UP000050424">
    <property type="component" value="Unassembled WGS sequence"/>
</dbReference>
<dbReference type="PROSITE" id="PS50181">
    <property type="entry name" value="FBOX"/>
    <property type="match status" value="1"/>
</dbReference>
<comment type="caution">
    <text evidence="3">The sequence shown here is derived from an EMBL/GenBank/DDBJ whole genome shotgun (WGS) entry which is preliminary data.</text>
</comment>
<dbReference type="Pfam" id="PF00646">
    <property type="entry name" value="F-box"/>
    <property type="match status" value="1"/>
</dbReference>
<name>A0A0P7B7P0_9HYPO</name>
<organism evidence="3 4">
    <name type="scientific">Neonectria ditissima</name>
    <dbReference type="NCBI Taxonomy" id="78410"/>
    <lineage>
        <taxon>Eukaryota</taxon>
        <taxon>Fungi</taxon>
        <taxon>Dikarya</taxon>
        <taxon>Ascomycota</taxon>
        <taxon>Pezizomycotina</taxon>
        <taxon>Sordariomycetes</taxon>
        <taxon>Hypocreomycetidae</taxon>
        <taxon>Hypocreales</taxon>
        <taxon>Nectriaceae</taxon>
        <taxon>Neonectria</taxon>
    </lineage>
</organism>
<dbReference type="EMBL" id="LKCW01000204">
    <property type="protein sequence ID" value="KPM36414.1"/>
    <property type="molecule type" value="Genomic_DNA"/>
</dbReference>
<accession>A0A0P7B7P0</accession>
<sequence>MSRFCTSCDFDLLSLNVQKGRQPYGRYGKSPGQTIPLLSGEMEADEISSWGTAADQIPGTRDGEHPDQTAPIQIRKIARLLRWARKYQPSIKEKSDPPNQTRIQRSQRSQHTFGIQDSAESQHSFKLQHQSSMQEPTESQHSFAMQESTGSQADGMARNGTGSPLCDLPNELLVEIMACLPKESLWSLRQASPVFLKIFDTKPFRRFHGEPGVKDRYMPFLISSMTTAEQSEAAKLIRQDRPEQFEPGTRYCASCIEVRNRGECDPRMVSLRKSRFCDGCKERHAGIFFSAESIERHGHGVGELICIGRLGKTSLCSHDSHEPMTWETMERSIPLRGDSYPVACTDRAHEPQVKRSQELPLSAFPRLLATRHYNNKSIGVELGWDLPLLDLDSNNPPSTAAIRDTLANLVGDAFRNQKPCRHMADGERIRGFVRSGICECFKWPGKTRNPTDVCSCDRQIYLECADCGASYAWGLTNGRITLTYQYIWQVWEPTSPGWLSLLDGVPHRGSIFNEDNRHLLWCDSPGCATGMGARWEDMVKEETWLHQFRYSQGKGARSEKSNDCSVLLTRFYCSDKTYKMPPHTFGSASTDAAKSIIRAIECAAEHG</sequence>
<dbReference type="AlphaFoldDB" id="A0A0P7B7P0"/>
<evidence type="ECO:0000313" key="4">
    <source>
        <dbReference type="Proteomes" id="UP000050424"/>
    </source>
</evidence>
<gene>
    <name evidence="3" type="ORF">AK830_g10140</name>
</gene>
<evidence type="ECO:0000256" key="1">
    <source>
        <dbReference type="SAM" id="MobiDB-lite"/>
    </source>
</evidence>
<keyword evidence="4" id="KW-1185">Reference proteome</keyword>
<feature type="domain" description="F-box" evidence="2">
    <location>
        <begin position="162"/>
        <end position="207"/>
    </location>
</feature>
<protein>
    <recommendedName>
        <fullName evidence="2">F-box domain-containing protein</fullName>
    </recommendedName>
</protein>
<dbReference type="SUPFAM" id="SSF81383">
    <property type="entry name" value="F-box domain"/>
    <property type="match status" value="1"/>
</dbReference>